<dbReference type="KEGG" id="dse:6607272"/>
<dbReference type="STRING" id="7238.B4HLL0"/>
<dbReference type="GO" id="GO:0045277">
    <property type="term" value="C:respiratory chain complex IV"/>
    <property type="evidence" value="ECO:0007669"/>
    <property type="project" value="InterPro"/>
</dbReference>
<proteinExistence type="inferred from homology"/>
<dbReference type="HOGENOM" id="CLU_2225908_0_0_1"/>
<evidence type="ECO:0000256" key="1">
    <source>
        <dbReference type="ARBA" id="ARBA00004273"/>
    </source>
</evidence>
<dbReference type="GO" id="GO:0005743">
    <property type="term" value="C:mitochondrial inner membrane"/>
    <property type="evidence" value="ECO:0007669"/>
    <property type="project" value="UniProtKB-SubCell"/>
</dbReference>
<evidence type="ECO:0000256" key="2">
    <source>
        <dbReference type="ARBA" id="ARBA00009331"/>
    </source>
</evidence>
<dbReference type="OMA" id="MQRNCFS"/>
<evidence type="ECO:0000256" key="5">
    <source>
        <dbReference type="ARBA" id="ARBA00023136"/>
    </source>
</evidence>
<evidence type="ECO:0000313" key="7">
    <source>
        <dbReference type="EMBL" id="EDW43037.1"/>
    </source>
</evidence>
<reference evidence="7 8" key="1">
    <citation type="journal article" date="2007" name="Nature">
        <title>Evolution of genes and genomes on the Drosophila phylogeny.</title>
        <authorList>
            <consortium name="Drosophila 12 Genomes Consortium"/>
            <person name="Clark A.G."/>
            <person name="Eisen M.B."/>
            <person name="Smith D.R."/>
            <person name="Bergman C.M."/>
            <person name="Oliver B."/>
            <person name="Markow T.A."/>
            <person name="Kaufman T.C."/>
            <person name="Kellis M."/>
            <person name="Gelbart W."/>
            <person name="Iyer V.N."/>
            <person name="Pollard D.A."/>
            <person name="Sackton T.B."/>
            <person name="Larracuente A.M."/>
            <person name="Singh N.D."/>
            <person name="Abad J.P."/>
            <person name="Abt D.N."/>
            <person name="Adryan B."/>
            <person name="Aguade M."/>
            <person name="Akashi H."/>
            <person name="Anderson W.W."/>
            <person name="Aquadro C.F."/>
            <person name="Ardell D.H."/>
            <person name="Arguello R."/>
            <person name="Artieri C.G."/>
            <person name="Barbash D.A."/>
            <person name="Barker D."/>
            <person name="Barsanti P."/>
            <person name="Batterham P."/>
            <person name="Batzoglou S."/>
            <person name="Begun D."/>
            <person name="Bhutkar A."/>
            <person name="Blanco E."/>
            <person name="Bosak S.A."/>
            <person name="Bradley R.K."/>
            <person name="Brand A.D."/>
            <person name="Brent M.R."/>
            <person name="Brooks A.N."/>
            <person name="Brown R.H."/>
            <person name="Butlin R.K."/>
            <person name="Caggese C."/>
            <person name="Calvi B.R."/>
            <person name="Bernardo de Carvalho A."/>
            <person name="Caspi A."/>
            <person name="Castrezana S."/>
            <person name="Celniker S.E."/>
            <person name="Chang J.L."/>
            <person name="Chapple C."/>
            <person name="Chatterji S."/>
            <person name="Chinwalla A."/>
            <person name="Civetta A."/>
            <person name="Clifton S.W."/>
            <person name="Comeron J.M."/>
            <person name="Costello J.C."/>
            <person name="Coyne J.A."/>
            <person name="Daub J."/>
            <person name="David R.G."/>
            <person name="Delcher A.L."/>
            <person name="Delehaunty K."/>
            <person name="Do C.B."/>
            <person name="Ebling H."/>
            <person name="Edwards K."/>
            <person name="Eickbush T."/>
            <person name="Evans J.D."/>
            <person name="Filipski A."/>
            <person name="Findeiss S."/>
            <person name="Freyhult E."/>
            <person name="Fulton L."/>
            <person name="Fulton R."/>
            <person name="Garcia A.C."/>
            <person name="Gardiner A."/>
            <person name="Garfield D.A."/>
            <person name="Garvin B.E."/>
            <person name="Gibson G."/>
            <person name="Gilbert D."/>
            <person name="Gnerre S."/>
            <person name="Godfrey J."/>
            <person name="Good R."/>
            <person name="Gotea V."/>
            <person name="Gravely B."/>
            <person name="Greenberg A.J."/>
            <person name="Griffiths-Jones S."/>
            <person name="Gross S."/>
            <person name="Guigo R."/>
            <person name="Gustafson E.A."/>
            <person name="Haerty W."/>
            <person name="Hahn M.W."/>
            <person name="Halligan D.L."/>
            <person name="Halpern A.L."/>
            <person name="Halter G.M."/>
            <person name="Han M.V."/>
            <person name="Heger A."/>
            <person name="Hillier L."/>
            <person name="Hinrichs A.S."/>
            <person name="Holmes I."/>
            <person name="Hoskins R.A."/>
            <person name="Hubisz M.J."/>
            <person name="Hultmark D."/>
            <person name="Huntley M.A."/>
            <person name="Jaffe D.B."/>
            <person name="Jagadeeshan S."/>
            <person name="Jeck W.R."/>
            <person name="Johnson J."/>
            <person name="Jones C.D."/>
            <person name="Jordan W.C."/>
            <person name="Karpen G.H."/>
            <person name="Kataoka E."/>
            <person name="Keightley P.D."/>
            <person name="Kheradpour P."/>
            <person name="Kirkness E.F."/>
            <person name="Koerich L.B."/>
            <person name="Kristiansen K."/>
            <person name="Kudrna D."/>
            <person name="Kulathinal R.J."/>
            <person name="Kumar S."/>
            <person name="Kwok R."/>
            <person name="Lander E."/>
            <person name="Langley C.H."/>
            <person name="Lapoint R."/>
            <person name="Lazzaro B.P."/>
            <person name="Lee S.J."/>
            <person name="Levesque L."/>
            <person name="Li R."/>
            <person name="Lin C.F."/>
            <person name="Lin M.F."/>
            <person name="Lindblad-Toh K."/>
            <person name="Llopart A."/>
            <person name="Long M."/>
            <person name="Low L."/>
            <person name="Lozovsky E."/>
            <person name="Lu J."/>
            <person name="Luo M."/>
            <person name="Machado C.A."/>
            <person name="Makalowski W."/>
            <person name="Marzo M."/>
            <person name="Matsuda M."/>
            <person name="Matzkin L."/>
            <person name="McAllister B."/>
            <person name="McBride C.S."/>
            <person name="McKernan B."/>
            <person name="McKernan K."/>
            <person name="Mendez-Lago M."/>
            <person name="Minx P."/>
            <person name="Mollenhauer M.U."/>
            <person name="Montooth K."/>
            <person name="Mount S.M."/>
            <person name="Mu X."/>
            <person name="Myers E."/>
            <person name="Negre B."/>
            <person name="Newfeld S."/>
            <person name="Nielsen R."/>
            <person name="Noor M.A."/>
            <person name="O'Grady P."/>
            <person name="Pachter L."/>
            <person name="Papaceit M."/>
            <person name="Parisi M.J."/>
            <person name="Parisi M."/>
            <person name="Parts L."/>
            <person name="Pedersen J.S."/>
            <person name="Pesole G."/>
            <person name="Phillippy A.M."/>
            <person name="Ponting C.P."/>
            <person name="Pop M."/>
            <person name="Porcelli D."/>
            <person name="Powell J.R."/>
            <person name="Prohaska S."/>
            <person name="Pruitt K."/>
            <person name="Puig M."/>
            <person name="Quesneville H."/>
            <person name="Ram K.R."/>
            <person name="Rand D."/>
            <person name="Rasmussen M.D."/>
            <person name="Reed L.K."/>
            <person name="Reenan R."/>
            <person name="Reily A."/>
            <person name="Remington K.A."/>
            <person name="Rieger T.T."/>
            <person name="Ritchie M.G."/>
            <person name="Robin C."/>
            <person name="Rogers Y.H."/>
            <person name="Rohde C."/>
            <person name="Rozas J."/>
            <person name="Rubenfield M.J."/>
            <person name="Ruiz A."/>
            <person name="Russo S."/>
            <person name="Salzberg S.L."/>
            <person name="Sanchez-Gracia A."/>
            <person name="Saranga D.J."/>
            <person name="Sato H."/>
            <person name="Schaeffer S.W."/>
            <person name="Schatz M.C."/>
            <person name="Schlenke T."/>
            <person name="Schwartz R."/>
            <person name="Segarra C."/>
            <person name="Singh R.S."/>
            <person name="Sirot L."/>
            <person name="Sirota M."/>
            <person name="Sisneros N.B."/>
            <person name="Smith C.D."/>
            <person name="Smith T.F."/>
            <person name="Spieth J."/>
            <person name="Stage D.E."/>
            <person name="Stark A."/>
            <person name="Stephan W."/>
            <person name="Strausberg R.L."/>
            <person name="Strempel S."/>
            <person name="Sturgill D."/>
            <person name="Sutton G."/>
            <person name="Sutton G.G."/>
            <person name="Tao W."/>
            <person name="Teichmann S."/>
            <person name="Tobari Y.N."/>
            <person name="Tomimura Y."/>
            <person name="Tsolas J.M."/>
            <person name="Valente V.L."/>
            <person name="Venter E."/>
            <person name="Venter J.C."/>
            <person name="Vicario S."/>
            <person name="Vieira F.G."/>
            <person name="Vilella A.J."/>
            <person name="Villasante A."/>
            <person name="Walenz B."/>
            <person name="Wang J."/>
            <person name="Wasserman M."/>
            <person name="Watts T."/>
            <person name="Wilson D."/>
            <person name="Wilson R.K."/>
            <person name="Wing R.A."/>
            <person name="Wolfner M.F."/>
            <person name="Wong A."/>
            <person name="Wong G.K."/>
            <person name="Wu C.I."/>
            <person name="Wu G."/>
            <person name="Yamamoto D."/>
            <person name="Yang H.P."/>
            <person name="Yang S.P."/>
            <person name="Yorke J.A."/>
            <person name="Yoshida K."/>
            <person name="Zdobnov E."/>
            <person name="Zhang P."/>
            <person name="Zhang Y."/>
            <person name="Zimin A.V."/>
            <person name="Baldwin J."/>
            <person name="Abdouelleil A."/>
            <person name="Abdulkadir J."/>
            <person name="Abebe A."/>
            <person name="Abera B."/>
            <person name="Abreu J."/>
            <person name="Acer S.C."/>
            <person name="Aftuck L."/>
            <person name="Alexander A."/>
            <person name="An P."/>
            <person name="Anderson E."/>
            <person name="Anderson S."/>
            <person name="Arachi H."/>
            <person name="Azer M."/>
            <person name="Bachantsang P."/>
            <person name="Barry A."/>
            <person name="Bayul T."/>
            <person name="Berlin A."/>
            <person name="Bessette D."/>
            <person name="Bloom T."/>
            <person name="Blye J."/>
            <person name="Boguslavskiy L."/>
            <person name="Bonnet C."/>
            <person name="Boukhgalter B."/>
            <person name="Bourzgui I."/>
            <person name="Brown A."/>
            <person name="Cahill P."/>
            <person name="Channer S."/>
            <person name="Cheshatsang Y."/>
            <person name="Chuda L."/>
            <person name="Citroen M."/>
            <person name="Collymore A."/>
            <person name="Cooke P."/>
            <person name="Costello M."/>
            <person name="D'Aco K."/>
            <person name="Daza R."/>
            <person name="De Haan G."/>
            <person name="DeGray S."/>
            <person name="DeMaso C."/>
            <person name="Dhargay N."/>
            <person name="Dooley K."/>
            <person name="Dooley E."/>
            <person name="Doricent M."/>
            <person name="Dorje P."/>
            <person name="Dorjee K."/>
            <person name="Dupes A."/>
            <person name="Elong R."/>
            <person name="Falk J."/>
            <person name="Farina A."/>
            <person name="Faro S."/>
            <person name="Ferguson D."/>
            <person name="Fisher S."/>
            <person name="Foley C.D."/>
            <person name="Franke A."/>
            <person name="Friedrich D."/>
            <person name="Gadbois L."/>
            <person name="Gearin G."/>
            <person name="Gearin C.R."/>
            <person name="Giannoukos G."/>
            <person name="Goode T."/>
            <person name="Graham J."/>
            <person name="Grandbois E."/>
            <person name="Grewal S."/>
            <person name="Gyaltsen K."/>
            <person name="Hafez N."/>
            <person name="Hagos B."/>
            <person name="Hall J."/>
            <person name="Henson C."/>
            <person name="Hollinger A."/>
            <person name="Honan T."/>
            <person name="Huard M.D."/>
            <person name="Hughes L."/>
            <person name="Hurhula B."/>
            <person name="Husby M.E."/>
            <person name="Kamat A."/>
            <person name="Kanga B."/>
            <person name="Kashin S."/>
            <person name="Khazanovich D."/>
            <person name="Kisner P."/>
            <person name="Lance K."/>
            <person name="Lara M."/>
            <person name="Lee W."/>
            <person name="Lennon N."/>
            <person name="Letendre F."/>
            <person name="LeVine R."/>
            <person name="Lipovsky A."/>
            <person name="Liu X."/>
            <person name="Liu J."/>
            <person name="Liu S."/>
            <person name="Lokyitsang T."/>
            <person name="Lokyitsang Y."/>
            <person name="Lubonja R."/>
            <person name="Lui A."/>
            <person name="MacDonald P."/>
            <person name="Magnisalis V."/>
            <person name="Maru K."/>
            <person name="Matthews C."/>
            <person name="McCusker W."/>
            <person name="McDonough S."/>
            <person name="Mehta T."/>
            <person name="Meldrim J."/>
            <person name="Meneus L."/>
            <person name="Mihai O."/>
            <person name="Mihalev A."/>
            <person name="Mihova T."/>
            <person name="Mittelman R."/>
            <person name="Mlenga V."/>
            <person name="Montmayeur A."/>
            <person name="Mulrain L."/>
            <person name="Navidi A."/>
            <person name="Naylor J."/>
            <person name="Negash T."/>
            <person name="Nguyen T."/>
            <person name="Nguyen N."/>
            <person name="Nicol R."/>
            <person name="Norbu C."/>
            <person name="Norbu N."/>
            <person name="Novod N."/>
            <person name="O'Neill B."/>
            <person name="Osman S."/>
            <person name="Markiewicz E."/>
            <person name="Oyono O.L."/>
            <person name="Patti C."/>
            <person name="Phunkhang P."/>
            <person name="Pierre F."/>
            <person name="Priest M."/>
            <person name="Raghuraman S."/>
            <person name="Rege F."/>
            <person name="Reyes R."/>
            <person name="Rise C."/>
            <person name="Rogov P."/>
            <person name="Ross K."/>
            <person name="Ryan E."/>
            <person name="Settipalli S."/>
            <person name="Shea T."/>
            <person name="Sherpa N."/>
            <person name="Shi L."/>
            <person name="Shih D."/>
            <person name="Sparrow T."/>
            <person name="Spaulding J."/>
            <person name="Stalker J."/>
            <person name="Stange-Thomann N."/>
            <person name="Stavropoulos S."/>
            <person name="Stone C."/>
            <person name="Strader C."/>
            <person name="Tesfaye S."/>
            <person name="Thomson T."/>
            <person name="Thoulutsang Y."/>
            <person name="Thoulutsang D."/>
            <person name="Topham K."/>
            <person name="Topping I."/>
            <person name="Tsamla T."/>
            <person name="Vassiliev H."/>
            <person name="Vo A."/>
            <person name="Wangchuk T."/>
            <person name="Wangdi T."/>
            <person name="Weiand M."/>
            <person name="Wilkinson J."/>
            <person name="Wilson A."/>
            <person name="Yadav S."/>
            <person name="Young G."/>
            <person name="Yu Q."/>
            <person name="Zembek L."/>
            <person name="Zhong D."/>
            <person name="Zimmer A."/>
            <person name="Zwirko Z."/>
            <person name="Jaffe D.B."/>
            <person name="Alvarez P."/>
            <person name="Brockman W."/>
            <person name="Butler J."/>
            <person name="Chin C."/>
            <person name="Gnerre S."/>
            <person name="Grabherr M."/>
            <person name="Kleber M."/>
            <person name="Mauceli E."/>
            <person name="MacCallum I."/>
        </authorList>
    </citation>
    <scope>NUCLEOTIDE SEQUENCE [LARGE SCALE GENOMIC DNA]</scope>
    <source>
        <strain evidence="8">Rob3c / Tucson 14021-0248.25</strain>
    </source>
</reference>
<feature type="transmembrane region" description="Helical" evidence="6">
    <location>
        <begin position="80"/>
        <end position="105"/>
    </location>
</feature>
<dbReference type="SUPFAM" id="SSF81419">
    <property type="entry name" value="Mitochondrial cytochrome c oxidase subunit VIIa"/>
    <property type="match status" value="1"/>
</dbReference>
<name>B4HLL0_DROSE</name>
<dbReference type="Proteomes" id="UP000001292">
    <property type="component" value="Unassembled WGS sequence"/>
</dbReference>
<dbReference type="InterPro" id="IPR036539">
    <property type="entry name" value="Cyt_c_oxidase_su7a_sf"/>
</dbReference>
<sequence>MQRNCFSLRPFLRGVGDLCAVCKPIREFRNSAALKYAAAAAAAPKIRPGKVPPKMVKLRKQFQGDKRFPDFLKGGSMDNILYRLTWVLCFLGIGGDVGLWLGYIIA</sequence>
<keyword evidence="3" id="KW-0999">Mitochondrion inner membrane</keyword>
<evidence type="ECO:0000256" key="6">
    <source>
        <dbReference type="SAM" id="Phobius"/>
    </source>
</evidence>
<evidence type="ECO:0000256" key="4">
    <source>
        <dbReference type="ARBA" id="ARBA00023128"/>
    </source>
</evidence>
<keyword evidence="5 6" id="KW-0472">Membrane</keyword>
<evidence type="ECO:0000313" key="8">
    <source>
        <dbReference type="Proteomes" id="UP000001292"/>
    </source>
</evidence>
<keyword evidence="6" id="KW-0812">Transmembrane</keyword>
<dbReference type="GO" id="GO:0006123">
    <property type="term" value="P:mitochondrial electron transport, cytochrome c to oxygen"/>
    <property type="evidence" value="ECO:0007669"/>
    <property type="project" value="InterPro"/>
</dbReference>
<organism evidence="8">
    <name type="scientific">Drosophila sechellia</name>
    <name type="common">Fruit fly</name>
    <dbReference type="NCBI Taxonomy" id="7238"/>
    <lineage>
        <taxon>Eukaryota</taxon>
        <taxon>Metazoa</taxon>
        <taxon>Ecdysozoa</taxon>
        <taxon>Arthropoda</taxon>
        <taxon>Hexapoda</taxon>
        <taxon>Insecta</taxon>
        <taxon>Pterygota</taxon>
        <taxon>Neoptera</taxon>
        <taxon>Endopterygota</taxon>
        <taxon>Diptera</taxon>
        <taxon>Brachycera</taxon>
        <taxon>Muscomorpha</taxon>
        <taxon>Ephydroidea</taxon>
        <taxon>Drosophilidae</taxon>
        <taxon>Drosophila</taxon>
        <taxon>Sophophora</taxon>
    </lineage>
</organism>
<evidence type="ECO:0000256" key="3">
    <source>
        <dbReference type="ARBA" id="ARBA00022792"/>
    </source>
</evidence>
<comment type="similarity">
    <text evidence="2">Belongs to the cytochrome c oxidase VIIa family.</text>
</comment>
<dbReference type="SMR" id="B4HLL0"/>
<keyword evidence="4" id="KW-0496">Mitochondrion</keyword>
<keyword evidence="8" id="KW-1185">Reference proteome</keyword>
<keyword evidence="6" id="KW-1133">Transmembrane helix</keyword>
<dbReference type="EMBL" id="CH480815">
    <property type="protein sequence ID" value="EDW43037.1"/>
    <property type="molecule type" value="Genomic_DNA"/>
</dbReference>
<protein>
    <submittedName>
        <fullName evidence="7">GM23727</fullName>
    </submittedName>
</protein>
<accession>B4HLL0</accession>
<gene>
    <name evidence="7" type="primary">Dsec\GM23727</name>
    <name evidence="7" type="ORF">Dsec_GM23727</name>
</gene>
<dbReference type="PhylomeDB" id="B4HLL0"/>
<dbReference type="AlphaFoldDB" id="B4HLL0"/>
<dbReference type="Gene3D" id="4.10.91.10">
    <property type="entry name" value="Cytochrome c oxidase, subunit VIIa"/>
    <property type="match status" value="1"/>
</dbReference>
<comment type="subcellular location">
    <subcellularLocation>
        <location evidence="1">Mitochondrion inner membrane</location>
    </subcellularLocation>
</comment>